<dbReference type="Proteomes" id="UP000004994">
    <property type="component" value="Chromosome 1"/>
</dbReference>
<evidence type="ECO:0000313" key="1">
    <source>
        <dbReference type="EnsemblPlants" id="Solyc01g065577.1.1"/>
    </source>
</evidence>
<evidence type="ECO:0000313" key="2">
    <source>
        <dbReference type="Proteomes" id="UP000004994"/>
    </source>
</evidence>
<protein>
    <submittedName>
        <fullName evidence="1">Uncharacterized protein</fullName>
    </submittedName>
</protein>
<dbReference type="Gramene" id="Solyc01g065577.1.1">
    <property type="protein sequence ID" value="Solyc01g065577.1.1"/>
    <property type="gene ID" value="Solyc01g065577.1"/>
</dbReference>
<dbReference type="EnsemblPlants" id="Solyc01g065577.1.1">
    <property type="protein sequence ID" value="Solyc01g065577.1.1"/>
    <property type="gene ID" value="Solyc01g065577.1"/>
</dbReference>
<keyword evidence="2" id="KW-1185">Reference proteome</keyword>
<reference evidence="1" key="1">
    <citation type="journal article" date="2012" name="Nature">
        <title>The tomato genome sequence provides insights into fleshy fruit evolution.</title>
        <authorList>
            <consortium name="Tomato Genome Consortium"/>
        </authorList>
    </citation>
    <scope>NUCLEOTIDE SEQUENCE [LARGE SCALE GENOMIC DNA]</scope>
    <source>
        <strain evidence="1">cv. Heinz 1706</strain>
    </source>
</reference>
<name>A0A3Q7EET8_SOLLC</name>
<organism evidence="1">
    <name type="scientific">Solanum lycopersicum</name>
    <name type="common">Tomato</name>
    <name type="synonym">Lycopersicon esculentum</name>
    <dbReference type="NCBI Taxonomy" id="4081"/>
    <lineage>
        <taxon>Eukaryota</taxon>
        <taxon>Viridiplantae</taxon>
        <taxon>Streptophyta</taxon>
        <taxon>Embryophyta</taxon>
        <taxon>Tracheophyta</taxon>
        <taxon>Spermatophyta</taxon>
        <taxon>Magnoliopsida</taxon>
        <taxon>eudicotyledons</taxon>
        <taxon>Gunneridae</taxon>
        <taxon>Pentapetalae</taxon>
        <taxon>asterids</taxon>
        <taxon>lamiids</taxon>
        <taxon>Solanales</taxon>
        <taxon>Solanaceae</taxon>
        <taxon>Solanoideae</taxon>
        <taxon>Solaneae</taxon>
        <taxon>Solanum</taxon>
        <taxon>Solanum subgen. Lycopersicon</taxon>
    </lineage>
</organism>
<dbReference type="InParanoid" id="A0A3Q7EET8"/>
<sequence length="63" mass="7273">MIRGTSFYTISKTKGLNPMDILKNIQQKTKKSTIHFTSSNTWSNSRYNSKSKTCRWIESSSSH</sequence>
<dbReference type="AlphaFoldDB" id="A0A3Q7EET8"/>
<proteinExistence type="predicted"/>
<accession>A0A3Q7EET8</accession>
<reference evidence="1" key="2">
    <citation type="submission" date="2019-01" db="UniProtKB">
        <authorList>
            <consortium name="EnsemblPlants"/>
        </authorList>
    </citation>
    <scope>IDENTIFICATION</scope>
    <source>
        <strain evidence="1">cv. Heinz 1706</strain>
    </source>
</reference>